<evidence type="ECO:0000259" key="2">
    <source>
        <dbReference type="Pfam" id="PF02954"/>
    </source>
</evidence>
<dbReference type="Pfam" id="PF02954">
    <property type="entry name" value="HTH_8"/>
    <property type="match status" value="1"/>
</dbReference>
<organism evidence="3 4">
    <name type="scientific">Comamonas faecalis</name>
    <dbReference type="NCBI Taxonomy" id="1387849"/>
    <lineage>
        <taxon>Bacteria</taxon>
        <taxon>Pseudomonadati</taxon>
        <taxon>Pseudomonadota</taxon>
        <taxon>Betaproteobacteria</taxon>
        <taxon>Burkholderiales</taxon>
        <taxon>Comamonadaceae</taxon>
        <taxon>Comamonas</taxon>
    </lineage>
</organism>
<dbReference type="RefSeq" id="WP_103046265.1">
    <property type="nucleotide sequence ID" value="NZ_BAABBP010000019.1"/>
</dbReference>
<dbReference type="Gene3D" id="1.10.10.60">
    <property type="entry name" value="Homeodomain-like"/>
    <property type="match status" value="1"/>
</dbReference>
<proteinExistence type="predicted"/>
<dbReference type="EMBL" id="BAABBP010000019">
    <property type="protein sequence ID" value="GAA3998107.1"/>
    <property type="molecule type" value="Genomic_DNA"/>
</dbReference>
<feature type="domain" description="DNA binding HTH" evidence="2">
    <location>
        <begin position="332"/>
        <end position="370"/>
    </location>
</feature>
<accession>A0ABP7RIK3</accession>
<keyword evidence="4" id="KW-1185">Reference proteome</keyword>
<protein>
    <recommendedName>
        <fullName evidence="5">Histidine kinase</fullName>
    </recommendedName>
</protein>
<evidence type="ECO:0000259" key="1">
    <source>
        <dbReference type="Pfam" id="PF01590"/>
    </source>
</evidence>
<reference evidence="4" key="1">
    <citation type="journal article" date="2019" name="Int. J. Syst. Evol. Microbiol.">
        <title>The Global Catalogue of Microorganisms (GCM) 10K type strain sequencing project: providing services to taxonomists for standard genome sequencing and annotation.</title>
        <authorList>
            <consortium name="The Broad Institute Genomics Platform"/>
            <consortium name="The Broad Institute Genome Sequencing Center for Infectious Disease"/>
            <person name="Wu L."/>
            <person name="Ma J."/>
        </authorList>
    </citation>
    <scope>NUCLEOTIDE SEQUENCE [LARGE SCALE GENOMIC DNA]</scope>
    <source>
        <strain evidence="4">JCM 17561</strain>
    </source>
</reference>
<dbReference type="InterPro" id="IPR009057">
    <property type="entry name" value="Homeodomain-like_sf"/>
</dbReference>
<evidence type="ECO:0000313" key="4">
    <source>
        <dbReference type="Proteomes" id="UP001501627"/>
    </source>
</evidence>
<evidence type="ECO:0008006" key="5">
    <source>
        <dbReference type="Google" id="ProtNLM"/>
    </source>
</evidence>
<dbReference type="InterPro" id="IPR003018">
    <property type="entry name" value="GAF"/>
</dbReference>
<sequence>MHDEYRLQQIAQARQTLLHGGMELTEALTQAWHERAWIVHSWRRCLARGQQPGAAVAFAPVPAQARRRSQEANAALLAAARPEIERLAATIAPIRYFVLLTDAAGSVIDTAGAIDHASEPAHAIARVGVDLSERSIGTSAIGAALAEQAPVWLHRGEHFFHGNGVYSCAGAPLFGPHGVCLGMLDVTGVEVAERPELRHLVAQSARGIENALVLAQPHALRLALSWPAGWSVAGGDAQGGLLCLDAEGSVTGANATARQMLPALAPLAHQAVHASDLFALPWSMLFDLALRGEASVVPLWSGLHVRCSAQRVEPAAHNAHPAPAAAPAARSLKALERDLIHQAMRDAGGRVADAAKSLGMSRATLYRRLRG</sequence>
<dbReference type="InterPro" id="IPR029016">
    <property type="entry name" value="GAF-like_dom_sf"/>
</dbReference>
<feature type="domain" description="GAF" evidence="1">
    <location>
        <begin position="87"/>
        <end position="211"/>
    </location>
</feature>
<evidence type="ECO:0000313" key="3">
    <source>
        <dbReference type="EMBL" id="GAA3998107.1"/>
    </source>
</evidence>
<dbReference type="SUPFAM" id="SSF46689">
    <property type="entry name" value="Homeodomain-like"/>
    <property type="match status" value="1"/>
</dbReference>
<name>A0ABP7RIK3_9BURK</name>
<dbReference type="InterPro" id="IPR002197">
    <property type="entry name" value="HTH_Fis"/>
</dbReference>
<dbReference type="PRINTS" id="PR01590">
    <property type="entry name" value="HTHFIS"/>
</dbReference>
<dbReference type="Gene3D" id="3.30.450.40">
    <property type="match status" value="1"/>
</dbReference>
<gene>
    <name evidence="3" type="ORF">GCM10022279_22290</name>
</gene>
<dbReference type="Proteomes" id="UP001501627">
    <property type="component" value="Unassembled WGS sequence"/>
</dbReference>
<dbReference type="Pfam" id="PF01590">
    <property type="entry name" value="GAF"/>
    <property type="match status" value="1"/>
</dbReference>
<comment type="caution">
    <text evidence="3">The sequence shown here is derived from an EMBL/GenBank/DDBJ whole genome shotgun (WGS) entry which is preliminary data.</text>
</comment>